<reference evidence="1 2" key="1">
    <citation type="submission" date="2017-10" db="EMBL/GenBank/DDBJ databases">
        <title>Whole genome sequencing of members of genus Pseudoxanthomonas.</title>
        <authorList>
            <person name="Kumar S."/>
            <person name="Bansal K."/>
            <person name="Kaur A."/>
            <person name="Patil P."/>
            <person name="Sharma S."/>
            <person name="Patil P.B."/>
        </authorList>
    </citation>
    <scope>NUCLEOTIDE SEQUENCE [LARGE SCALE GENOMIC DNA]</scope>
    <source>
        <strain evidence="1 2">DSM 17801</strain>
    </source>
</reference>
<gene>
    <name evidence="1" type="ORF">CSC65_10225</name>
</gene>
<accession>A0ABQ6Z6A8</accession>
<sequence>MEHYGMPPRDTGAALPAKPRPLAGALAFAGSEAAMGAAPVPAPDQSVATANAGSEAASPAARKAVLSRLEQLANDEIGAARALVEAKQMADVLAACIDWDLDSSTG</sequence>
<organism evidence="1 2">
    <name type="scientific">Pseudoxanthomonas daejeonensis</name>
    <dbReference type="NCBI Taxonomy" id="266062"/>
    <lineage>
        <taxon>Bacteria</taxon>
        <taxon>Pseudomonadati</taxon>
        <taxon>Pseudomonadota</taxon>
        <taxon>Gammaproteobacteria</taxon>
        <taxon>Lysobacterales</taxon>
        <taxon>Lysobacteraceae</taxon>
        <taxon>Pseudoxanthomonas</taxon>
    </lineage>
</organism>
<dbReference type="EMBL" id="PDWN01000009">
    <property type="protein sequence ID" value="KAF1694029.1"/>
    <property type="molecule type" value="Genomic_DNA"/>
</dbReference>
<dbReference type="Proteomes" id="UP000788419">
    <property type="component" value="Unassembled WGS sequence"/>
</dbReference>
<evidence type="ECO:0000313" key="2">
    <source>
        <dbReference type="Proteomes" id="UP000788419"/>
    </source>
</evidence>
<evidence type="ECO:0000313" key="1">
    <source>
        <dbReference type="EMBL" id="KAF1694029.1"/>
    </source>
</evidence>
<protein>
    <submittedName>
        <fullName evidence="1">Uncharacterized protein</fullName>
    </submittedName>
</protein>
<proteinExistence type="predicted"/>
<name>A0ABQ6Z6A8_9GAMM</name>
<keyword evidence="2" id="KW-1185">Reference proteome</keyword>
<comment type="caution">
    <text evidence="1">The sequence shown here is derived from an EMBL/GenBank/DDBJ whole genome shotgun (WGS) entry which is preliminary data.</text>
</comment>